<evidence type="ECO:0000256" key="8">
    <source>
        <dbReference type="ARBA" id="ARBA00022968"/>
    </source>
</evidence>
<dbReference type="PANTHER" id="PTHR46025:SF3">
    <property type="entry name" value="XYLOSYLTRANSFERASE OXT"/>
    <property type="match status" value="1"/>
</dbReference>
<dbReference type="EMBL" id="RIAR02000001">
    <property type="protein sequence ID" value="NSL86687.1"/>
    <property type="molecule type" value="Genomic_DNA"/>
</dbReference>
<evidence type="ECO:0000256" key="6">
    <source>
        <dbReference type="ARBA" id="ARBA00022723"/>
    </source>
</evidence>
<comment type="caution">
    <text evidence="15">The sequence shown here is derived from an EMBL/GenBank/DDBJ whole genome shotgun (WGS) entry which is preliminary data.</text>
</comment>
<dbReference type="RefSeq" id="WP_127039784.1">
    <property type="nucleotide sequence ID" value="NZ_JAABOK010000001.1"/>
</dbReference>
<dbReference type="OrthoDB" id="7943907at2"/>
<evidence type="ECO:0000256" key="3">
    <source>
        <dbReference type="ARBA" id="ARBA00022676"/>
    </source>
</evidence>
<accession>A0A433WH89</accession>
<dbReference type="Pfam" id="PF02485">
    <property type="entry name" value="Branch"/>
    <property type="match status" value="1"/>
</dbReference>
<dbReference type="GO" id="GO:0050650">
    <property type="term" value="P:chondroitin sulfate proteoglycan biosynthetic process"/>
    <property type="evidence" value="ECO:0007669"/>
    <property type="project" value="TreeGrafter"/>
</dbReference>
<evidence type="ECO:0000256" key="14">
    <source>
        <dbReference type="ARBA" id="ARBA00042865"/>
    </source>
</evidence>
<name>A0A433WH89_9BACT</name>
<dbReference type="GO" id="GO:0046872">
    <property type="term" value="F:metal ion binding"/>
    <property type="evidence" value="ECO:0007669"/>
    <property type="project" value="UniProtKB-KW"/>
</dbReference>
<keyword evidence="13" id="KW-0325">Glycoprotein</keyword>
<evidence type="ECO:0000256" key="4">
    <source>
        <dbReference type="ARBA" id="ARBA00022679"/>
    </source>
</evidence>
<organism evidence="15 16">
    <name type="scientific">Chitinophaga solisilvae</name>
    <dbReference type="NCBI Taxonomy" id="1233460"/>
    <lineage>
        <taxon>Bacteria</taxon>
        <taxon>Pseudomonadati</taxon>
        <taxon>Bacteroidota</taxon>
        <taxon>Chitinophagia</taxon>
        <taxon>Chitinophagales</taxon>
        <taxon>Chitinophagaceae</taxon>
        <taxon>Chitinophaga</taxon>
    </lineage>
</organism>
<evidence type="ECO:0000256" key="11">
    <source>
        <dbReference type="ARBA" id="ARBA00023136"/>
    </source>
</evidence>
<keyword evidence="8" id="KW-0735">Signal-anchor</keyword>
<evidence type="ECO:0000256" key="13">
    <source>
        <dbReference type="ARBA" id="ARBA00023180"/>
    </source>
</evidence>
<evidence type="ECO:0000256" key="5">
    <source>
        <dbReference type="ARBA" id="ARBA00022692"/>
    </source>
</evidence>
<keyword evidence="10" id="KW-0333">Golgi apparatus</keyword>
<evidence type="ECO:0000256" key="7">
    <source>
        <dbReference type="ARBA" id="ARBA00022824"/>
    </source>
</evidence>
<proteinExistence type="predicted"/>
<evidence type="ECO:0000256" key="1">
    <source>
        <dbReference type="ARBA" id="ARBA00004323"/>
    </source>
</evidence>
<keyword evidence="9" id="KW-1133">Transmembrane helix</keyword>
<dbReference type="PANTHER" id="PTHR46025">
    <property type="entry name" value="XYLOSYLTRANSFERASE OXT"/>
    <property type="match status" value="1"/>
</dbReference>
<dbReference type="GO" id="GO:0016020">
    <property type="term" value="C:membrane"/>
    <property type="evidence" value="ECO:0007669"/>
    <property type="project" value="InterPro"/>
</dbReference>
<gene>
    <name evidence="15" type="ORF">ECE50_007590</name>
</gene>
<protein>
    <recommendedName>
        <fullName evidence="14">Peptide O-xylosyltransferase</fullName>
    </recommendedName>
</protein>
<evidence type="ECO:0000256" key="2">
    <source>
        <dbReference type="ARBA" id="ARBA00004648"/>
    </source>
</evidence>
<keyword evidence="5" id="KW-0812">Transmembrane</keyword>
<sequence length="277" mass="32052">MKLAFIILAHKHPAQVKRLLQRLSHPAVHCYLHIDLKCNLQDWQEVINLPQVFPVRERVNVIWAGWSICQATLNSMHAVVQTGVAYDYITLLSGQDYALQPIPDIIRFLEQHPGQQFLNVISDEALQPMMSKMDHYHFVEYNLTGKYMLGRWLTRLLPARKPPYGLKLYCGDAWWTLSLDCVTYCLRYEKEHPSLQRYFKLTWGSDEFILPTILMNSPFAAQIAKHSLHYIDWSAGKEHPKTFDTTDVPALLGSGRPFARKFDLTQAPEIFDKIDGI</sequence>
<comment type="subcellular location">
    <subcellularLocation>
        <location evidence="2">Endoplasmic reticulum membrane</location>
        <topology evidence="2">Single-pass type II membrane protein</topology>
    </subcellularLocation>
    <subcellularLocation>
        <location evidence="1">Golgi apparatus membrane</location>
        <topology evidence="1">Single-pass type II membrane protein</topology>
    </subcellularLocation>
</comment>
<dbReference type="GO" id="GO:0015012">
    <property type="term" value="P:heparan sulfate proteoglycan biosynthetic process"/>
    <property type="evidence" value="ECO:0007669"/>
    <property type="project" value="TreeGrafter"/>
</dbReference>
<keyword evidence="11" id="KW-0472">Membrane</keyword>
<keyword evidence="3" id="KW-0328">Glycosyltransferase</keyword>
<dbReference type="InterPro" id="IPR043538">
    <property type="entry name" value="XYLT"/>
</dbReference>
<evidence type="ECO:0000256" key="9">
    <source>
        <dbReference type="ARBA" id="ARBA00022989"/>
    </source>
</evidence>
<evidence type="ECO:0000256" key="10">
    <source>
        <dbReference type="ARBA" id="ARBA00023034"/>
    </source>
</evidence>
<dbReference type="GO" id="GO:0030158">
    <property type="term" value="F:protein xylosyltransferase activity"/>
    <property type="evidence" value="ECO:0007669"/>
    <property type="project" value="InterPro"/>
</dbReference>
<reference evidence="15" key="1">
    <citation type="submission" date="2020-05" db="EMBL/GenBank/DDBJ databases">
        <title>Chitinophaga laudate sp. nov., isolated from a tropical peat swamp.</title>
        <authorList>
            <person name="Goh C.B.S."/>
            <person name="Lee M.S."/>
            <person name="Parimannan S."/>
            <person name="Pasbakhsh P."/>
            <person name="Yule C.M."/>
            <person name="Rajandas H."/>
            <person name="Loke S."/>
            <person name="Croft L."/>
            <person name="Tan J.B.L."/>
        </authorList>
    </citation>
    <scope>NUCLEOTIDE SEQUENCE</scope>
    <source>
        <strain evidence="15">Mgbs1</strain>
    </source>
</reference>
<evidence type="ECO:0000256" key="12">
    <source>
        <dbReference type="ARBA" id="ARBA00023157"/>
    </source>
</evidence>
<dbReference type="Proteomes" id="UP000281028">
    <property type="component" value="Unassembled WGS sequence"/>
</dbReference>
<evidence type="ECO:0000313" key="16">
    <source>
        <dbReference type="Proteomes" id="UP000281028"/>
    </source>
</evidence>
<keyword evidence="12" id="KW-1015">Disulfide bond</keyword>
<keyword evidence="16" id="KW-1185">Reference proteome</keyword>
<keyword evidence="7" id="KW-0256">Endoplasmic reticulum</keyword>
<keyword evidence="6" id="KW-0479">Metal-binding</keyword>
<dbReference type="AlphaFoldDB" id="A0A433WH89"/>
<keyword evidence="4 15" id="KW-0808">Transferase</keyword>
<evidence type="ECO:0000313" key="15">
    <source>
        <dbReference type="EMBL" id="NSL86687.1"/>
    </source>
</evidence>
<dbReference type="InterPro" id="IPR003406">
    <property type="entry name" value="Glyco_trans_14"/>
</dbReference>